<protein>
    <recommendedName>
        <fullName evidence="5">Periplasmic binding protein domain-containing protein</fullName>
    </recommendedName>
</protein>
<name>A0ABP5IYF7_9ACTN</name>
<dbReference type="Gene3D" id="3.40.50.2300">
    <property type="match status" value="2"/>
</dbReference>
<evidence type="ECO:0000313" key="7">
    <source>
        <dbReference type="Proteomes" id="UP001501161"/>
    </source>
</evidence>
<comment type="subcellular location">
    <subcellularLocation>
        <location evidence="1">Cell envelope</location>
    </subcellularLocation>
</comment>
<dbReference type="PANTHER" id="PTHR46847:SF1">
    <property type="entry name" value="D-ALLOSE-BINDING PERIPLASMIC PROTEIN-RELATED"/>
    <property type="match status" value="1"/>
</dbReference>
<dbReference type="RefSeq" id="WP_231248495.1">
    <property type="nucleotide sequence ID" value="NZ_BAAAMQ010000010.1"/>
</dbReference>
<dbReference type="Pfam" id="PF13407">
    <property type="entry name" value="Peripla_BP_4"/>
    <property type="match status" value="1"/>
</dbReference>
<feature type="domain" description="Periplasmic binding protein" evidence="5">
    <location>
        <begin position="79"/>
        <end position="350"/>
    </location>
</feature>
<dbReference type="PANTHER" id="PTHR46847">
    <property type="entry name" value="D-ALLOSE-BINDING PERIPLASMIC PROTEIN-RELATED"/>
    <property type="match status" value="1"/>
</dbReference>
<reference evidence="7" key="1">
    <citation type="journal article" date="2019" name="Int. J. Syst. Evol. Microbiol.">
        <title>The Global Catalogue of Microorganisms (GCM) 10K type strain sequencing project: providing services to taxonomists for standard genome sequencing and annotation.</title>
        <authorList>
            <consortium name="The Broad Institute Genomics Platform"/>
            <consortium name="The Broad Institute Genome Sequencing Center for Infectious Disease"/>
            <person name="Wu L."/>
            <person name="Ma J."/>
        </authorList>
    </citation>
    <scope>NUCLEOTIDE SEQUENCE [LARGE SCALE GENOMIC DNA]</scope>
    <source>
        <strain evidence="7">JCM 13813</strain>
    </source>
</reference>
<accession>A0ABP5IYF7</accession>
<sequence>MRSTFDKPARRLASVSLALLVMATSAACSTESDTPAASGSGGDEIAEDAAKTLESEFYGQGSYAEPPAEGPEAQRGARIAVIVSGVQSPTGTKQVEAAREVADLLGWDLTVFDGKYEPAEYQEGIRQAISQKADVIWLYSIDCPLAETALAEAKKAGIPVVSQEAADCTDVDPQAESYFAETLAFSQGTFIDWAKAMGESQATWLLAQLGEDADVIEVSVPELVVTNAIHEGFQAAMQEKCPTCKVTEVKAQIADFGPALQEKIETALLRNPNANGMALSYDDLMTTGGSAAVLASGRNDSLAVIAGSGFPANVDLVRKGQGQDAGFAYDMGYETWAAADMINRLLAGEEQGPSGVGIAVFDADNGLPPEGEAWSVGIDYKPVYKAMWGVS</sequence>
<dbReference type="PROSITE" id="PS51257">
    <property type="entry name" value="PROKAR_LIPOPROTEIN"/>
    <property type="match status" value="1"/>
</dbReference>
<dbReference type="InterPro" id="IPR025997">
    <property type="entry name" value="SBP_2_dom"/>
</dbReference>
<dbReference type="EMBL" id="BAAAMQ010000010">
    <property type="protein sequence ID" value="GAA2107755.1"/>
    <property type="molecule type" value="Genomic_DNA"/>
</dbReference>
<evidence type="ECO:0000256" key="1">
    <source>
        <dbReference type="ARBA" id="ARBA00004196"/>
    </source>
</evidence>
<dbReference type="InterPro" id="IPR028082">
    <property type="entry name" value="Peripla_BP_I"/>
</dbReference>
<evidence type="ECO:0000256" key="4">
    <source>
        <dbReference type="SAM" id="SignalP"/>
    </source>
</evidence>
<evidence type="ECO:0000259" key="5">
    <source>
        <dbReference type="Pfam" id="PF13407"/>
    </source>
</evidence>
<keyword evidence="3 4" id="KW-0732">Signal</keyword>
<evidence type="ECO:0000256" key="3">
    <source>
        <dbReference type="ARBA" id="ARBA00022729"/>
    </source>
</evidence>
<evidence type="ECO:0000313" key="6">
    <source>
        <dbReference type="EMBL" id="GAA2107755.1"/>
    </source>
</evidence>
<organism evidence="6 7">
    <name type="scientific">Nocardioides furvisabuli</name>
    <dbReference type="NCBI Taxonomy" id="375542"/>
    <lineage>
        <taxon>Bacteria</taxon>
        <taxon>Bacillati</taxon>
        <taxon>Actinomycetota</taxon>
        <taxon>Actinomycetes</taxon>
        <taxon>Propionibacteriales</taxon>
        <taxon>Nocardioidaceae</taxon>
        <taxon>Nocardioides</taxon>
    </lineage>
</organism>
<feature type="signal peptide" evidence="4">
    <location>
        <begin position="1"/>
        <end position="27"/>
    </location>
</feature>
<gene>
    <name evidence="6" type="ORF">GCM10009726_21560</name>
</gene>
<dbReference type="CDD" id="cd01536">
    <property type="entry name" value="PBP1_ABC_sugar_binding-like"/>
    <property type="match status" value="1"/>
</dbReference>
<comment type="caution">
    <text evidence="6">The sequence shown here is derived from an EMBL/GenBank/DDBJ whole genome shotgun (WGS) entry which is preliminary data.</text>
</comment>
<feature type="chain" id="PRO_5047161290" description="Periplasmic binding protein domain-containing protein" evidence="4">
    <location>
        <begin position="28"/>
        <end position="391"/>
    </location>
</feature>
<proteinExistence type="inferred from homology"/>
<dbReference type="Proteomes" id="UP001501161">
    <property type="component" value="Unassembled WGS sequence"/>
</dbReference>
<comment type="similarity">
    <text evidence="2">Belongs to the bacterial solute-binding protein 2 family.</text>
</comment>
<evidence type="ECO:0000256" key="2">
    <source>
        <dbReference type="ARBA" id="ARBA00007639"/>
    </source>
</evidence>
<keyword evidence="7" id="KW-1185">Reference proteome</keyword>
<dbReference type="SUPFAM" id="SSF53822">
    <property type="entry name" value="Periplasmic binding protein-like I"/>
    <property type="match status" value="1"/>
</dbReference>